<dbReference type="InterPro" id="IPR045154">
    <property type="entry name" value="PCF11-like"/>
</dbReference>
<keyword evidence="4" id="KW-0597">Phosphoprotein</keyword>
<dbReference type="GeneTree" id="ENSGT00440000034259"/>
<feature type="compositionally biased region" description="Basic and acidic residues" evidence="15">
    <location>
        <begin position="805"/>
        <end position="814"/>
    </location>
</feature>
<dbReference type="Pfam" id="PF11526">
    <property type="entry name" value="Pfc11_Clp1_ID"/>
    <property type="match status" value="1"/>
</dbReference>
<evidence type="ECO:0000256" key="10">
    <source>
        <dbReference type="ARBA" id="ARBA00057101"/>
    </source>
</evidence>
<gene>
    <name evidence="17" type="primary">PCF11</name>
</gene>
<evidence type="ECO:0000256" key="15">
    <source>
        <dbReference type="SAM" id="MobiDB-lite"/>
    </source>
</evidence>
<dbReference type="InterPro" id="IPR006569">
    <property type="entry name" value="CID_dom"/>
</dbReference>
<keyword evidence="18" id="KW-1185">Reference proteome</keyword>
<dbReference type="FunFam" id="1.25.40.90:FF:000015">
    <property type="entry name" value="Pre-mRNA cleavage complex 2 protein Pcf11"/>
    <property type="match status" value="1"/>
</dbReference>
<keyword evidence="8 14" id="KW-0175">Coiled coil</keyword>
<evidence type="ECO:0000259" key="16">
    <source>
        <dbReference type="PROSITE" id="PS51391"/>
    </source>
</evidence>
<feature type="compositionally biased region" description="Basic residues" evidence="15">
    <location>
        <begin position="564"/>
        <end position="575"/>
    </location>
</feature>
<evidence type="ECO:0000256" key="13">
    <source>
        <dbReference type="ARBA" id="ARBA00083113"/>
    </source>
</evidence>
<evidence type="ECO:0000256" key="8">
    <source>
        <dbReference type="ARBA" id="ARBA00023054"/>
    </source>
</evidence>
<dbReference type="GO" id="GO:0006369">
    <property type="term" value="P:termination of RNA polymerase II transcription"/>
    <property type="evidence" value="ECO:0007669"/>
    <property type="project" value="InterPro"/>
</dbReference>
<proteinExistence type="predicted"/>
<dbReference type="EMBL" id="AAPE02036670">
    <property type="status" value="NOT_ANNOTATED_CDS"/>
    <property type="molecule type" value="Genomic_DNA"/>
</dbReference>
<dbReference type="eggNOG" id="KOG2071">
    <property type="taxonomic scope" value="Eukaryota"/>
</dbReference>
<organism evidence="17 18">
    <name type="scientific">Myotis lucifugus</name>
    <name type="common">Little brown bat</name>
    <dbReference type="NCBI Taxonomy" id="59463"/>
    <lineage>
        <taxon>Eukaryota</taxon>
        <taxon>Metazoa</taxon>
        <taxon>Chordata</taxon>
        <taxon>Craniata</taxon>
        <taxon>Vertebrata</taxon>
        <taxon>Euteleostomi</taxon>
        <taxon>Mammalia</taxon>
        <taxon>Eutheria</taxon>
        <taxon>Laurasiatheria</taxon>
        <taxon>Chiroptera</taxon>
        <taxon>Yangochiroptera</taxon>
        <taxon>Vespertilionidae</taxon>
        <taxon>Myotis</taxon>
    </lineage>
</organism>
<feature type="compositionally biased region" description="Polar residues" evidence="15">
    <location>
        <begin position="409"/>
        <end position="422"/>
    </location>
</feature>
<evidence type="ECO:0000256" key="12">
    <source>
        <dbReference type="ARBA" id="ARBA00068814"/>
    </source>
</evidence>
<feature type="compositionally biased region" description="Low complexity" evidence="15">
    <location>
        <begin position="262"/>
        <end position="274"/>
    </location>
</feature>
<dbReference type="PROSITE" id="PS51391">
    <property type="entry name" value="CID"/>
    <property type="match status" value="1"/>
</dbReference>
<dbReference type="Pfam" id="PF20827">
    <property type="entry name" value="PCF11_charged"/>
    <property type="match status" value="1"/>
</dbReference>
<feature type="coiled-coil region" evidence="14">
    <location>
        <begin position="296"/>
        <end position="323"/>
    </location>
</feature>
<feature type="compositionally biased region" description="Polar residues" evidence="15">
    <location>
        <begin position="1212"/>
        <end position="1221"/>
    </location>
</feature>
<dbReference type="InParanoid" id="G1PLX2"/>
<dbReference type="Proteomes" id="UP000001074">
    <property type="component" value="Unassembled WGS sequence"/>
</dbReference>
<dbReference type="InterPro" id="IPR054127">
    <property type="entry name" value="Pcf11_C"/>
</dbReference>
<dbReference type="Gene3D" id="1.25.40.90">
    <property type="match status" value="1"/>
</dbReference>
<evidence type="ECO:0000256" key="2">
    <source>
        <dbReference type="ARBA" id="ARBA00022481"/>
    </source>
</evidence>
<dbReference type="InterPro" id="IPR008942">
    <property type="entry name" value="ENTH_VHS"/>
</dbReference>
<keyword evidence="6" id="KW-0832">Ubl conjugation</keyword>
<reference evidence="17 18" key="1">
    <citation type="journal article" date="2011" name="Nature">
        <title>A high-resolution map of human evolutionary constraint using 29 mammals.</title>
        <authorList>
            <person name="Lindblad-Toh K."/>
            <person name="Garber M."/>
            <person name="Zuk O."/>
            <person name="Lin M.F."/>
            <person name="Parker B.J."/>
            <person name="Washietl S."/>
            <person name="Kheradpour P."/>
            <person name="Ernst J."/>
            <person name="Jordan G."/>
            <person name="Mauceli E."/>
            <person name="Ward L.D."/>
            <person name="Lowe C.B."/>
            <person name="Holloway A.K."/>
            <person name="Clamp M."/>
            <person name="Gnerre S."/>
            <person name="Alfoldi J."/>
            <person name="Beal K."/>
            <person name="Chang J."/>
            <person name="Clawson H."/>
            <person name="Cuff J."/>
            <person name="Di Palma F."/>
            <person name="Fitzgerald S."/>
            <person name="Flicek P."/>
            <person name="Guttman M."/>
            <person name="Hubisz M.J."/>
            <person name="Jaffe D.B."/>
            <person name="Jungreis I."/>
            <person name="Kent W.J."/>
            <person name="Kostka D."/>
            <person name="Lara M."/>
            <person name="Martins A.L."/>
            <person name="Massingham T."/>
            <person name="Moltke I."/>
            <person name="Raney B.J."/>
            <person name="Rasmussen M.D."/>
            <person name="Robinson J."/>
            <person name="Stark A."/>
            <person name="Vilella A.J."/>
            <person name="Wen J."/>
            <person name="Xie X."/>
            <person name="Zody M.C."/>
            <person name="Baldwin J."/>
            <person name="Bloom T."/>
            <person name="Chin C.W."/>
            <person name="Heiman D."/>
            <person name="Nicol R."/>
            <person name="Nusbaum C."/>
            <person name="Young S."/>
            <person name="Wilkinson J."/>
            <person name="Worley K.C."/>
            <person name="Kovar C.L."/>
            <person name="Muzny D.M."/>
            <person name="Gibbs R.A."/>
            <person name="Cree A."/>
            <person name="Dihn H.H."/>
            <person name="Fowler G."/>
            <person name="Jhangiani S."/>
            <person name="Joshi V."/>
            <person name="Lee S."/>
            <person name="Lewis L.R."/>
            <person name="Nazareth L.V."/>
            <person name="Okwuonu G."/>
            <person name="Santibanez J."/>
            <person name="Warren W.C."/>
            <person name="Mardis E.R."/>
            <person name="Weinstock G.M."/>
            <person name="Wilson R.K."/>
            <person name="Delehaunty K."/>
            <person name="Dooling D."/>
            <person name="Fronik C."/>
            <person name="Fulton L."/>
            <person name="Fulton B."/>
            <person name="Graves T."/>
            <person name="Minx P."/>
            <person name="Sodergren E."/>
            <person name="Birney E."/>
            <person name="Margulies E.H."/>
            <person name="Herrero J."/>
            <person name="Green E.D."/>
            <person name="Haussler D."/>
            <person name="Siepel A."/>
            <person name="Goldman N."/>
            <person name="Pollard K.S."/>
            <person name="Pedersen J.S."/>
            <person name="Lander E.S."/>
            <person name="Kellis M."/>
        </authorList>
    </citation>
    <scope>NUCLEOTIDE SEQUENCE [LARGE SCALE GENOMIC DNA]</scope>
</reference>
<evidence type="ECO:0000256" key="5">
    <source>
        <dbReference type="ARBA" id="ARBA00022664"/>
    </source>
</evidence>
<feature type="region of interest" description="Disordered" evidence="15">
    <location>
        <begin position="792"/>
        <end position="821"/>
    </location>
</feature>
<evidence type="ECO:0000256" key="3">
    <source>
        <dbReference type="ARBA" id="ARBA00022499"/>
    </source>
</evidence>
<feature type="region of interest" description="Disordered" evidence="15">
    <location>
        <begin position="356"/>
        <end position="738"/>
    </location>
</feature>
<feature type="compositionally biased region" description="Low complexity" evidence="15">
    <location>
        <begin position="47"/>
        <end position="56"/>
    </location>
</feature>
<dbReference type="Pfam" id="PF04818">
    <property type="entry name" value="CID"/>
    <property type="match status" value="1"/>
</dbReference>
<comment type="function">
    <text evidence="10">Component of pre-mRNA cleavage complex II, which promotes transcription termination by RNA polymerase II.</text>
</comment>
<dbReference type="InterPro" id="IPR048829">
    <property type="entry name" value="PCF11_RFEG_rpt"/>
</dbReference>
<dbReference type="PANTHER" id="PTHR15921:SF3">
    <property type="entry name" value="PRE-MRNA CLEAVAGE COMPLEX 2 PROTEIN PCF11"/>
    <property type="match status" value="1"/>
</dbReference>
<dbReference type="CDD" id="cd16982">
    <property type="entry name" value="CID_Pcf11"/>
    <property type="match status" value="1"/>
</dbReference>
<feature type="domain" description="CID" evidence="16">
    <location>
        <begin position="102"/>
        <end position="230"/>
    </location>
</feature>
<reference evidence="17" key="2">
    <citation type="submission" date="2025-08" db="UniProtKB">
        <authorList>
            <consortium name="Ensembl"/>
        </authorList>
    </citation>
    <scope>IDENTIFICATION</scope>
</reference>
<keyword evidence="7" id="KW-0007">Acetylation</keyword>
<dbReference type="OMA" id="QSVGGMR"/>
<reference evidence="17" key="3">
    <citation type="submission" date="2025-09" db="UniProtKB">
        <authorList>
            <consortium name="Ensembl"/>
        </authorList>
    </citation>
    <scope>IDENTIFICATION</scope>
</reference>
<dbReference type="Pfam" id="PF20845">
    <property type="entry name" value="Pcf11_helical"/>
    <property type="match status" value="1"/>
</dbReference>
<keyword evidence="5" id="KW-0507">mRNA processing</keyword>
<comment type="subcellular location">
    <subcellularLocation>
        <location evidence="1">Nucleus</location>
    </subcellularLocation>
</comment>
<dbReference type="SMART" id="SM00582">
    <property type="entry name" value="RPR"/>
    <property type="match status" value="1"/>
</dbReference>
<dbReference type="Ensembl" id="ENSMLUT00000013057.2">
    <property type="protein sequence ID" value="ENSMLUP00000011877.2"/>
    <property type="gene ID" value="ENSMLUG00000013052.2"/>
</dbReference>
<evidence type="ECO:0000256" key="11">
    <source>
        <dbReference type="ARBA" id="ARBA00063659"/>
    </source>
</evidence>
<feature type="compositionally biased region" description="Basic and acidic residues" evidence="15">
    <location>
        <begin position="688"/>
        <end position="704"/>
    </location>
</feature>
<dbReference type="STRING" id="59463.ENSMLUP00000011877"/>
<evidence type="ECO:0000256" key="6">
    <source>
        <dbReference type="ARBA" id="ARBA00022843"/>
    </source>
</evidence>
<dbReference type="Pfam" id="PF21936">
    <property type="entry name" value="Pcf11_C"/>
    <property type="match status" value="1"/>
</dbReference>
<dbReference type="InterPro" id="IPR048832">
    <property type="entry name" value="PCF11_charged"/>
</dbReference>
<feature type="compositionally biased region" description="Basic and acidic residues" evidence="15">
    <location>
        <begin position="618"/>
        <end position="656"/>
    </location>
</feature>
<dbReference type="GO" id="GO:0000993">
    <property type="term" value="F:RNA polymerase II complex binding"/>
    <property type="evidence" value="ECO:0007669"/>
    <property type="project" value="InterPro"/>
</dbReference>
<keyword evidence="9" id="KW-0539">Nucleus</keyword>
<feature type="region of interest" description="Disordered" evidence="15">
    <location>
        <begin position="254"/>
        <end position="274"/>
    </location>
</feature>
<dbReference type="InterPro" id="IPR047415">
    <property type="entry name" value="Pcf11_CID"/>
</dbReference>
<name>G1PLX2_MYOLU</name>
<dbReference type="Pfam" id="PF20844">
    <property type="entry name" value="PCF11_RFEG_rpt"/>
    <property type="match status" value="2"/>
</dbReference>
<keyword evidence="3" id="KW-1017">Isopeptide bond</keyword>
<comment type="subunit">
    <text evidence="11">Associates with the phosphorylated CTD domain of POLR2A /RNA polymerase II.</text>
</comment>
<evidence type="ECO:0000256" key="14">
    <source>
        <dbReference type="SAM" id="Coils"/>
    </source>
</evidence>
<evidence type="ECO:0000256" key="1">
    <source>
        <dbReference type="ARBA" id="ARBA00004123"/>
    </source>
</evidence>
<feature type="region of interest" description="Disordered" evidence="15">
    <location>
        <begin position="1608"/>
        <end position="1645"/>
    </location>
</feature>
<protein>
    <recommendedName>
        <fullName evidence="12">Pre-mRNA cleavage complex 2 protein Pcf11</fullName>
    </recommendedName>
    <alternativeName>
        <fullName evidence="13">Pre-mRNA cleavage complex II protein Pcf11</fullName>
    </alternativeName>
</protein>
<feature type="region of interest" description="Disordered" evidence="15">
    <location>
        <begin position="1"/>
        <end position="102"/>
    </location>
</feature>
<feature type="compositionally biased region" description="Basic and acidic residues" evidence="15">
    <location>
        <begin position="516"/>
        <end position="531"/>
    </location>
</feature>
<feature type="compositionally biased region" description="Basic and acidic residues" evidence="15">
    <location>
        <begin position="469"/>
        <end position="510"/>
    </location>
</feature>
<feature type="compositionally biased region" description="Basic and acidic residues" evidence="15">
    <location>
        <begin position="396"/>
        <end position="406"/>
    </location>
</feature>
<feature type="compositionally biased region" description="Polar residues" evidence="15">
    <location>
        <begin position="657"/>
        <end position="667"/>
    </location>
</feature>
<sequence length="1645" mass="182882">RLRRRHFVPVEKEAPEAAASGRRSPVRGRRCVPEVPPVSSPNPPPRSACGEAGAAREPGRGSAVGREAGCRERLQLRRRRTSEGGRGAMSEPTPAEAGTAGAREDACRDYQSSLEDLTFNSKPHINMLTILAEENLPFAKEIVSLIEAQTAKAPSSEKLPVMYLMDSIVKNVGREYLTAFTKNLVATFICVFEKVDENTRKSLFKLRSTWDEIFPLKKLYALDVRVNSLDPAWPIKPLPPNVNTSSIHVNPKFLNKSPEEPSTPGTVVTSPSISTPPIVPDIQKNLTQEQLIRQQLLAKQKQLLELQQKKLELELEQAKAQLAVSLSVQQETSNLGPGSAPSKLHVSQIPPMAVKTPHQIPLQPEKSRAGPSLQIQDLKGTNRDPRLNRMSQHSSHGKDQSHRKEFLMNTLNQSDIKTSKTIPSEKLNSSKQEKSKSGEKITKKELDQLDSKSKSKSKSPSPLKNKFSHTKDLKNQESECPRVSDMSKRDPRLKKHLQDKADSKDDDIKEKRKTSEKKDKDEHMKSSEHRLVGSRNKIVNGIVQKQDVITEDSEKQGTKPGRSSTRKRSRSRSPKSRSPIIHSPKRRDRRSPKRRQRSMSPTSTAKAGKIRQSGCKQSHMEDFMPPSREERNAKRSTKQDVRDPRRIKKTEEERPQETTSQHSTKSGTEPKENVENWSSSKSNKRWKSGWEENKSLQQGDDHSKSPHLRHRESWSSTKGILSPRAPKQQHRLSVDANLQIPKELTLASKRELLQKTSERLASGEITQDEFLVVVHQIRQLFQYQEEGVREEQRSPFNDRFPLKRPRYEDADKPFVDSPASRFAGLDTNQRLTALAEDRPLFDGPSRPSVTRDGPTKMIFEGPNKLSPRIDGPPAPGSLRFDGSPGQMGGGGPLRFEGPQGQLGGACPLRFEGPPGPVGTPLRFEGPIGQAGGGGFRFEGSPGLRFEGSAGGLRFEGPGGQPVGGLRFEGHRGQPVGGLRFEGPHGQPVGGLRFDNPRDQPVSGHRFAGGHGPSGAAIRFDGPPGQPAGGIRFEGPLLKQGVGMRFEGPHGQSVIGLWFEGQHNQLGGNLRFEGPHGQPGVGIRFEGPLVQQGGGMRFEGPVPGSGLRIEGPLGQGGLRFEGCHALRFDGQPGQPSLLPRFDGFYGQPGPRFERTGQPGPQRFDGPPGQQVQPRFDGVPQRFDGPQHQQASRFDIPLGLQGARFDNHPSQRLESVSFSQTGPYNEPPGNAFNAPSQGLQFQRHEQIFDSPQGPNFNGPHGPGNQSFSNPLSRASGHYFDEKNLQSSQFGNFGNLPAPITVGNIQASQQVLTGVAQPVPFGQGQQFLPVHPQNPGAFVQNPSGALPKAYPDNHLSQVDVNELFSKLLKTGILKLSQPDSATTLEEVNEVAAQPPTEEEEDQNEDQDVPDLTNFTIEELKQRYDSVINRLYTGIQCYSCGMRFTTSQTDVYADHLDWHYRQNRTEKDVSRKVTHRRWYYSLTDWIEFEEIADLEERAKSQFFEKVHEEVVLKTQEAAKEKEFQSVPAGPAGAVESCEICQEQFEQYWDEEEEEWHLKNAIRVDGKIYHPSCYEDYQNTSSFDCTPSPSKTPVENPLNIMLNIVKNELQEPCESPKVKEEQIDTPPACTEESIATPTEIKTENDTVESV</sequence>
<evidence type="ECO:0000256" key="9">
    <source>
        <dbReference type="ARBA" id="ARBA00023242"/>
    </source>
</evidence>
<dbReference type="HOGENOM" id="CLU_000976_0_0_1"/>
<feature type="compositionally biased region" description="Acidic residues" evidence="15">
    <location>
        <begin position="1393"/>
        <end position="1405"/>
    </location>
</feature>
<dbReference type="InterPro" id="IPR021605">
    <property type="entry name" value="Pcf11_Clp1-ID"/>
</dbReference>
<feature type="compositionally biased region" description="Pro residues" evidence="15">
    <location>
        <begin position="34"/>
        <end position="46"/>
    </location>
</feature>
<feature type="compositionally biased region" description="Low complexity" evidence="15">
    <location>
        <begin position="1249"/>
        <end position="1262"/>
    </location>
</feature>
<dbReference type="GO" id="GO:0003729">
    <property type="term" value="F:mRNA binding"/>
    <property type="evidence" value="ECO:0007669"/>
    <property type="project" value="InterPro"/>
</dbReference>
<feature type="region of interest" description="Disordered" evidence="15">
    <location>
        <begin position="1246"/>
        <end position="1273"/>
    </location>
</feature>
<evidence type="ECO:0000313" key="17">
    <source>
        <dbReference type="Ensembl" id="ENSMLUP00000011877.2"/>
    </source>
</evidence>
<dbReference type="InterPro" id="IPR048830">
    <property type="entry name" value="PCF11_helical"/>
</dbReference>
<feature type="region of interest" description="Disordered" evidence="15">
    <location>
        <begin position="1380"/>
        <end position="1405"/>
    </location>
</feature>
<feature type="region of interest" description="Disordered" evidence="15">
    <location>
        <begin position="1212"/>
        <end position="1234"/>
    </location>
</feature>
<dbReference type="PANTHER" id="PTHR15921">
    <property type="entry name" value="PRE-MRNA CLEAVAGE COMPLEX II"/>
    <property type="match status" value="1"/>
</dbReference>
<keyword evidence="2" id="KW-0488">Methylation</keyword>
<dbReference type="SUPFAM" id="SSF48464">
    <property type="entry name" value="ENTH/VHS domain"/>
    <property type="match status" value="1"/>
</dbReference>
<evidence type="ECO:0000256" key="4">
    <source>
        <dbReference type="ARBA" id="ARBA00022553"/>
    </source>
</evidence>
<evidence type="ECO:0000256" key="7">
    <source>
        <dbReference type="ARBA" id="ARBA00022990"/>
    </source>
</evidence>
<dbReference type="GO" id="GO:0005737">
    <property type="term" value="C:cytoplasm"/>
    <property type="evidence" value="ECO:0007669"/>
    <property type="project" value="TreeGrafter"/>
</dbReference>
<dbReference type="GO" id="GO:0005849">
    <property type="term" value="C:mRNA cleavage factor complex"/>
    <property type="evidence" value="ECO:0007669"/>
    <property type="project" value="InterPro"/>
</dbReference>
<evidence type="ECO:0000313" key="18">
    <source>
        <dbReference type="Proteomes" id="UP000001074"/>
    </source>
</evidence>
<feature type="compositionally biased region" description="Basic residues" evidence="15">
    <location>
        <begin position="583"/>
        <end position="597"/>
    </location>
</feature>
<feature type="region of interest" description="Disordered" evidence="15">
    <location>
        <begin position="838"/>
        <end position="869"/>
    </location>
</feature>
<accession>G1PLX2</accession>
<feature type="compositionally biased region" description="Basic and acidic residues" evidence="15">
    <location>
        <begin position="431"/>
        <end position="453"/>
    </location>
</feature>
<dbReference type="GO" id="GO:0031124">
    <property type="term" value="P:mRNA 3'-end processing"/>
    <property type="evidence" value="ECO:0007669"/>
    <property type="project" value="InterPro"/>
</dbReference>
<dbReference type="FunCoup" id="G1PLX2">
    <property type="interactions" value="3471"/>
</dbReference>